<sequence length="566" mass="62743">MDVKTTTAKGMPFAAHKYQPYQQINLTDRQWPSKRIEKAPIWCSVDLRDGNQALVDPMGHDRKARMFQLLLDMGFKEIEIGFPSASQTDFDFARWCVENGNVGDDVSLQVLVQCRPELITRTFEALEGAHRPIVHFYNSTSELQRRVVFGKDVAGIRQIAVDAAKMITDMAAKAGGGYRFEYSPESFTGTELDVALEICNAVIEVVKPTADNKLIINLPSTVEMSTPNIYADQIEWMCRNLDNRENLIVSVHPHNDRGTGIAAAEMGVLAGADRIEGTLFGNGERTGNVDIVTLALNMFTQGVDPELDCSDIERIKEVYEYSNQMVIPERHPYVGELVYTAFSGSHQDAINKGMKAIKVANKPQWEVPYLPIDPQDVGRTYEAIIRINSQSGKGGIAYILQSDYGINLPRGLQVAFREHVQKITDEEGRELPSKRIYDVFMEKYVEQPNGRIRFVDHQTYPQGQAKGQRVVTAEIEDNGVSKRIEAKGNGPVDGFINALSDYLGIALSVEDYSEHSLNHGSDAKAIAYVEVAYDGGKIYGVGINTNIVAASLEAIVSAANQVLTAR</sequence>
<feature type="region of interest" description="Regulatory domain" evidence="10">
    <location>
        <begin position="447"/>
        <end position="566"/>
    </location>
</feature>
<dbReference type="GO" id="GO:0005737">
    <property type="term" value="C:cytoplasm"/>
    <property type="evidence" value="ECO:0007669"/>
    <property type="project" value="UniProtKB-SubCell"/>
</dbReference>
<evidence type="ECO:0000256" key="10">
    <source>
        <dbReference type="HAMAP-Rule" id="MF_00572"/>
    </source>
</evidence>
<dbReference type="InterPro" id="IPR054692">
    <property type="entry name" value="LeuA-like_post-cat"/>
</dbReference>
<dbReference type="UniPathway" id="UPA00048">
    <property type="reaction ID" value="UER00070"/>
</dbReference>
<evidence type="ECO:0000256" key="5">
    <source>
        <dbReference type="ARBA" id="ARBA00022430"/>
    </source>
</evidence>
<comment type="catalytic activity">
    <reaction evidence="1 10">
        <text>3-methyl-2-oxobutanoate + acetyl-CoA + H2O = (2S)-2-isopropylmalate + CoA + H(+)</text>
        <dbReference type="Rhea" id="RHEA:21524"/>
        <dbReference type="ChEBI" id="CHEBI:1178"/>
        <dbReference type="ChEBI" id="CHEBI:11851"/>
        <dbReference type="ChEBI" id="CHEBI:15377"/>
        <dbReference type="ChEBI" id="CHEBI:15378"/>
        <dbReference type="ChEBI" id="CHEBI:57287"/>
        <dbReference type="ChEBI" id="CHEBI:57288"/>
        <dbReference type="EC" id="2.3.3.13"/>
    </reaction>
</comment>
<comment type="pathway">
    <text evidence="2 10">Amino-acid biosynthesis; L-leucine biosynthesis; L-leucine from 3-methyl-2-oxobutanoate: step 1/4.</text>
</comment>
<dbReference type="RefSeq" id="WP_018066774.1">
    <property type="nucleotide sequence ID" value="NZ_AQWH01000027.1"/>
</dbReference>
<evidence type="ECO:0000256" key="1">
    <source>
        <dbReference type="ARBA" id="ARBA00000064"/>
    </source>
</evidence>
<dbReference type="NCBIfam" id="NF002991">
    <property type="entry name" value="PRK03739.1"/>
    <property type="match status" value="1"/>
</dbReference>
<dbReference type="PROSITE" id="PS00816">
    <property type="entry name" value="AIPM_HOMOCIT_SYNTH_2"/>
    <property type="match status" value="1"/>
</dbReference>
<dbReference type="STRING" id="1122214.Mame_04080"/>
<dbReference type="CDD" id="cd07942">
    <property type="entry name" value="DRE_TIM_LeuA"/>
    <property type="match status" value="1"/>
</dbReference>
<keyword evidence="6 10" id="KW-0028">Amino-acid biosynthesis</keyword>
<evidence type="ECO:0000259" key="11">
    <source>
        <dbReference type="PROSITE" id="PS50991"/>
    </source>
</evidence>
<evidence type="ECO:0000313" key="13">
    <source>
        <dbReference type="Proteomes" id="UP000191135"/>
    </source>
</evidence>
<dbReference type="EC" id="2.3.3.13" evidence="4 10"/>
<keyword evidence="7 10" id="KW-0808">Transferase</keyword>
<dbReference type="SUPFAM" id="SSF89000">
    <property type="entry name" value="post-HMGL domain-like"/>
    <property type="match status" value="1"/>
</dbReference>
<reference evidence="12 13" key="1">
    <citation type="submission" date="2017-03" db="EMBL/GenBank/DDBJ databases">
        <title>Foreign affairs: Plasmid Transfer between Roseobacters and Rhizobia.</title>
        <authorList>
            <person name="Bartling P."/>
            <person name="Bunk B."/>
            <person name="Overmann J."/>
            <person name="Brinkmann H."/>
            <person name="Petersen J."/>
        </authorList>
    </citation>
    <scope>NUCLEOTIDE SEQUENCE [LARGE SCALE GENOMIC DNA]</scope>
    <source>
        <strain evidence="12 13">MACL11</strain>
    </source>
</reference>
<dbReference type="InterPro" id="IPR005668">
    <property type="entry name" value="IPM_Synthase"/>
</dbReference>
<dbReference type="OrthoDB" id="9803573at2"/>
<dbReference type="Pfam" id="PF22615">
    <property type="entry name" value="IPMS_D2"/>
    <property type="match status" value="1"/>
</dbReference>
<feature type="binding site" evidence="10">
    <location>
        <position position="49"/>
    </location>
    <ligand>
        <name>Mg(2+)</name>
        <dbReference type="ChEBI" id="CHEBI:18420"/>
    </ligand>
</feature>
<dbReference type="SMART" id="SM00917">
    <property type="entry name" value="LeuA_dimer"/>
    <property type="match status" value="1"/>
</dbReference>
<comment type="subunit">
    <text evidence="10">Homodimer.</text>
</comment>
<evidence type="ECO:0000256" key="8">
    <source>
        <dbReference type="ARBA" id="ARBA00022723"/>
    </source>
</evidence>
<dbReference type="PROSITE" id="PS50991">
    <property type="entry name" value="PYR_CT"/>
    <property type="match status" value="1"/>
</dbReference>
<dbReference type="Gene3D" id="3.20.20.70">
    <property type="entry name" value="Aldolase class I"/>
    <property type="match status" value="1"/>
</dbReference>
<protein>
    <recommendedName>
        <fullName evidence="4 10">2-isopropylmalate synthase</fullName>
        <ecNumber evidence="4 10">2.3.3.13</ecNumber>
    </recommendedName>
    <alternativeName>
        <fullName evidence="10">Alpha-IPM synthase</fullName>
    </alternativeName>
    <alternativeName>
        <fullName evidence="10">Alpha-isopropylmalate synthase</fullName>
    </alternativeName>
</protein>
<comment type="subcellular location">
    <subcellularLocation>
        <location evidence="10">Cytoplasm</location>
    </subcellularLocation>
</comment>
<dbReference type="Pfam" id="PF00682">
    <property type="entry name" value="HMGL-like"/>
    <property type="match status" value="1"/>
</dbReference>
<dbReference type="SUPFAM" id="SSF51569">
    <property type="entry name" value="Aldolase"/>
    <property type="match status" value="1"/>
</dbReference>
<gene>
    <name evidence="12" type="primary">leuA_2</name>
    <name evidence="10" type="synonym">leuA</name>
    <name evidence="12" type="ORF">Mame_04080</name>
</gene>
<evidence type="ECO:0000256" key="4">
    <source>
        <dbReference type="ARBA" id="ARBA00012973"/>
    </source>
</evidence>
<proteinExistence type="inferred from homology"/>
<dbReference type="GO" id="GO:0009098">
    <property type="term" value="P:L-leucine biosynthetic process"/>
    <property type="evidence" value="ECO:0007669"/>
    <property type="project" value="UniProtKB-UniRule"/>
</dbReference>
<dbReference type="GO" id="GO:0003852">
    <property type="term" value="F:2-isopropylmalate synthase activity"/>
    <property type="evidence" value="ECO:0007669"/>
    <property type="project" value="UniProtKB-UniRule"/>
</dbReference>
<dbReference type="HAMAP" id="MF_00572">
    <property type="entry name" value="LeuA_type2"/>
    <property type="match status" value="1"/>
</dbReference>
<keyword evidence="9 10" id="KW-0100">Branched-chain amino acid biosynthesis</keyword>
<dbReference type="InterPro" id="IPR036230">
    <property type="entry name" value="LeuA_allosteric_dom_sf"/>
</dbReference>
<accession>A0A1U9Z6X5</accession>
<dbReference type="GO" id="GO:0003985">
    <property type="term" value="F:acetyl-CoA C-acetyltransferase activity"/>
    <property type="evidence" value="ECO:0007669"/>
    <property type="project" value="UniProtKB-UniRule"/>
</dbReference>
<dbReference type="PANTHER" id="PTHR46911:SF1">
    <property type="entry name" value="2-ISOPROPYLMALATE SYNTHASE"/>
    <property type="match status" value="1"/>
</dbReference>
<dbReference type="AlphaFoldDB" id="A0A1U9Z6X5"/>
<dbReference type="Proteomes" id="UP000191135">
    <property type="component" value="Chromosome"/>
</dbReference>
<keyword evidence="12" id="KW-0012">Acyltransferase</keyword>
<dbReference type="EMBL" id="CP020330">
    <property type="protein sequence ID" value="AQZ53380.1"/>
    <property type="molecule type" value="Genomic_DNA"/>
</dbReference>
<dbReference type="PANTHER" id="PTHR46911">
    <property type="match status" value="1"/>
</dbReference>
<name>A0A1U9Z6X5_9HYPH</name>
<evidence type="ECO:0000256" key="6">
    <source>
        <dbReference type="ARBA" id="ARBA00022605"/>
    </source>
</evidence>
<dbReference type="SUPFAM" id="SSF110921">
    <property type="entry name" value="2-isopropylmalate synthase LeuA, allosteric (dimerisation) domain"/>
    <property type="match status" value="1"/>
</dbReference>
<evidence type="ECO:0000256" key="3">
    <source>
        <dbReference type="ARBA" id="ARBA00009767"/>
    </source>
</evidence>
<keyword evidence="10" id="KW-0963">Cytoplasm</keyword>
<feature type="binding site" evidence="10">
    <location>
        <position position="254"/>
    </location>
    <ligand>
        <name>Mg(2+)</name>
        <dbReference type="ChEBI" id="CHEBI:18420"/>
    </ligand>
</feature>
<comment type="function">
    <text evidence="10">Catalyzes the condensation of the acetyl group of acetyl-CoA with 3-methyl-2-oxobutanoate (2-ketoisovalerate) to form 3-carboxy-3-hydroxy-4-methylpentanoate (2-isopropylmalate).</text>
</comment>
<comment type="cofactor">
    <cofactor evidence="10">
        <name>Mg(2+)</name>
        <dbReference type="ChEBI" id="CHEBI:18420"/>
    </cofactor>
</comment>
<comment type="similarity">
    <text evidence="3 10">Belongs to the alpha-IPM synthase/homocitrate synthase family. LeuA type 2 subfamily.</text>
</comment>
<dbReference type="KEGG" id="mmed:Mame_04080"/>
<feature type="binding site" evidence="10">
    <location>
        <position position="288"/>
    </location>
    <ligand>
        <name>Mg(2+)</name>
        <dbReference type="ChEBI" id="CHEBI:18420"/>
    </ligand>
</feature>
<keyword evidence="5 10" id="KW-0432">Leucine biosynthesis</keyword>
<dbReference type="Pfam" id="PF08502">
    <property type="entry name" value="LeuA_dimer"/>
    <property type="match status" value="1"/>
</dbReference>
<dbReference type="InterPro" id="IPR013785">
    <property type="entry name" value="Aldolase_TIM"/>
</dbReference>
<evidence type="ECO:0000256" key="9">
    <source>
        <dbReference type="ARBA" id="ARBA00023304"/>
    </source>
</evidence>
<dbReference type="InterPro" id="IPR000891">
    <property type="entry name" value="PYR_CT"/>
</dbReference>
<feature type="binding site" evidence="10">
    <location>
        <position position="252"/>
    </location>
    <ligand>
        <name>Mg(2+)</name>
        <dbReference type="ChEBI" id="CHEBI:18420"/>
    </ligand>
</feature>
<dbReference type="InterPro" id="IPR039371">
    <property type="entry name" value="LeuA_N_DRE-TIM"/>
</dbReference>
<dbReference type="InterPro" id="IPR002034">
    <property type="entry name" value="AIPM/Hcit_synth_CS"/>
</dbReference>
<evidence type="ECO:0000256" key="7">
    <source>
        <dbReference type="ARBA" id="ARBA00022679"/>
    </source>
</evidence>
<dbReference type="InterPro" id="IPR013709">
    <property type="entry name" value="2-isopropylmalate_synth_dimer"/>
</dbReference>
<evidence type="ECO:0000256" key="2">
    <source>
        <dbReference type="ARBA" id="ARBA00004689"/>
    </source>
</evidence>
<dbReference type="GO" id="GO:0000287">
    <property type="term" value="F:magnesium ion binding"/>
    <property type="evidence" value="ECO:0007669"/>
    <property type="project" value="UniProtKB-UniRule"/>
</dbReference>
<dbReference type="Gene3D" id="3.30.160.270">
    <property type="match status" value="1"/>
</dbReference>
<feature type="domain" description="Pyruvate carboxyltransferase" evidence="11">
    <location>
        <begin position="40"/>
        <end position="313"/>
    </location>
</feature>
<keyword evidence="13" id="KW-1185">Reference proteome</keyword>
<organism evidence="12 13">
    <name type="scientific">Martelella mediterranea DSM 17316</name>
    <dbReference type="NCBI Taxonomy" id="1122214"/>
    <lineage>
        <taxon>Bacteria</taxon>
        <taxon>Pseudomonadati</taxon>
        <taxon>Pseudomonadota</taxon>
        <taxon>Alphaproteobacteria</taxon>
        <taxon>Hyphomicrobiales</taxon>
        <taxon>Aurantimonadaceae</taxon>
        <taxon>Martelella</taxon>
    </lineage>
</organism>
<keyword evidence="8 10" id="KW-0479">Metal-binding</keyword>
<evidence type="ECO:0000313" key="12">
    <source>
        <dbReference type="EMBL" id="AQZ53380.1"/>
    </source>
</evidence>
<dbReference type="PROSITE" id="PS00815">
    <property type="entry name" value="AIPM_HOMOCIT_SYNTH_1"/>
    <property type="match status" value="1"/>
</dbReference>
<dbReference type="eggNOG" id="COG0119">
    <property type="taxonomic scope" value="Bacteria"/>
</dbReference>
<dbReference type="NCBIfam" id="TIGR00970">
    <property type="entry name" value="leuA_yeast"/>
    <property type="match status" value="1"/>
</dbReference>
<keyword evidence="10" id="KW-0460">Magnesium</keyword>